<accession>A0A174L5N5</accession>
<evidence type="ECO:0000256" key="4">
    <source>
        <dbReference type="ARBA" id="ARBA00022692"/>
    </source>
</evidence>
<name>A0A174L5N5_9FIRM</name>
<dbReference type="PANTHER" id="PTHR30193:SF37">
    <property type="entry name" value="INNER MEMBRANE ABC TRANSPORTER PERMEASE PROTEIN YCJO"/>
    <property type="match status" value="1"/>
</dbReference>
<feature type="transmembrane region" description="Helical" evidence="7">
    <location>
        <begin position="219"/>
        <end position="239"/>
    </location>
</feature>
<dbReference type="Pfam" id="PF00528">
    <property type="entry name" value="BPD_transp_1"/>
    <property type="match status" value="1"/>
</dbReference>
<evidence type="ECO:0000313" key="10">
    <source>
        <dbReference type="Proteomes" id="UP000095651"/>
    </source>
</evidence>
<evidence type="ECO:0000256" key="1">
    <source>
        <dbReference type="ARBA" id="ARBA00004651"/>
    </source>
</evidence>
<keyword evidence="5 7" id="KW-1133">Transmembrane helix</keyword>
<evidence type="ECO:0000256" key="6">
    <source>
        <dbReference type="ARBA" id="ARBA00023136"/>
    </source>
</evidence>
<organism evidence="9 10">
    <name type="scientific">Hungatella hathewayi</name>
    <dbReference type="NCBI Taxonomy" id="154046"/>
    <lineage>
        <taxon>Bacteria</taxon>
        <taxon>Bacillati</taxon>
        <taxon>Bacillota</taxon>
        <taxon>Clostridia</taxon>
        <taxon>Lachnospirales</taxon>
        <taxon>Lachnospiraceae</taxon>
        <taxon>Hungatella</taxon>
    </lineage>
</organism>
<dbReference type="GO" id="GO:0055085">
    <property type="term" value="P:transmembrane transport"/>
    <property type="evidence" value="ECO:0007669"/>
    <property type="project" value="InterPro"/>
</dbReference>
<keyword evidence="2 7" id="KW-0813">Transport</keyword>
<evidence type="ECO:0000256" key="7">
    <source>
        <dbReference type="RuleBase" id="RU363032"/>
    </source>
</evidence>
<keyword evidence="3" id="KW-1003">Cell membrane</keyword>
<feature type="transmembrane region" description="Helical" evidence="7">
    <location>
        <begin position="21"/>
        <end position="44"/>
    </location>
</feature>
<dbReference type="InterPro" id="IPR035906">
    <property type="entry name" value="MetI-like_sf"/>
</dbReference>
<dbReference type="RefSeq" id="WP_055659615.1">
    <property type="nucleotide sequence ID" value="NZ_CABIXC010000020.1"/>
</dbReference>
<reference evidence="9 10" key="1">
    <citation type="submission" date="2015-09" db="EMBL/GenBank/DDBJ databases">
        <authorList>
            <consortium name="Pathogen Informatics"/>
        </authorList>
    </citation>
    <scope>NUCLEOTIDE SEQUENCE [LARGE SCALE GENOMIC DNA]</scope>
    <source>
        <strain evidence="9 10">2789STDY5608850</strain>
    </source>
</reference>
<evidence type="ECO:0000256" key="2">
    <source>
        <dbReference type="ARBA" id="ARBA00022448"/>
    </source>
</evidence>
<sequence length="303" mass="33484">MAGIKRRPGNRRKKKEALTGYLFTLPSFLGFIAFVLIPVFWALIISFQKYNVFTGASTWNGVKNYLHILQDPRSVTTLGNTLWYAIFATVGNTAVGLLLAIAVDNKLPGKVTVLFRSIYFFPSLIGLVFVAIIWQYFFQTDAGVINYYLGKIGISKIGWLSDKSMAKFSVLILDVWKNCGMSMLLILAGLQNIDRGLLEAAGIDGAGPVQKFLKMTLPLASPTIFFVLVMNVTGALRIYESVYVLTNGGPGDSSRSLVMLIAEKAFTSFDYGIASALSMILLILIGIITMIQFAGSRWWVHYD</sequence>
<dbReference type="GO" id="GO:0005886">
    <property type="term" value="C:plasma membrane"/>
    <property type="evidence" value="ECO:0007669"/>
    <property type="project" value="UniProtKB-SubCell"/>
</dbReference>
<keyword evidence="6 7" id="KW-0472">Membrane</keyword>
<evidence type="ECO:0000256" key="5">
    <source>
        <dbReference type="ARBA" id="ARBA00022989"/>
    </source>
</evidence>
<evidence type="ECO:0000259" key="8">
    <source>
        <dbReference type="PROSITE" id="PS50928"/>
    </source>
</evidence>
<evidence type="ECO:0000313" key="9">
    <source>
        <dbReference type="EMBL" id="CUP18171.1"/>
    </source>
</evidence>
<keyword evidence="4 7" id="KW-0812">Transmembrane</keyword>
<feature type="transmembrane region" description="Helical" evidence="7">
    <location>
        <begin position="113"/>
        <end position="137"/>
    </location>
</feature>
<dbReference type="CDD" id="cd06261">
    <property type="entry name" value="TM_PBP2"/>
    <property type="match status" value="1"/>
</dbReference>
<dbReference type="PANTHER" id="PTHR30193">
    <property type="entry name" value="ABC TRANSPORTER PERMEASE PROTEIN"/>
    <property type="match status" value="1"/>
</dbReference>
<gene>
    <name evidence="9" type="primary">ugpA_77</name>
    <name evidence="9" type="ORF">ERS852407_05222</name>
</gene>
<comment type="similarity">
    <text evidence="7">Belongs to the binding-protein-dependent transport system permease family.</text>
</comment>
<evidence type="ECO:0000256" key="3">
    <source>
        <dbReference type="ARBA" id="ARBA00022475"/>
    </source>
</evidence>
<dbReference type="InterPro" id="IPR000515">
    <property type="entry name" value="MetI-like"/>
</dbReference>
<dbReference type="PROSITE" id="PS50928">
    <property type="entry name" value="ABC_TM1"/>
    <property type="match status" value="1"/>
</dbReference>
<feature type="transmembrane region" description="Helical" evidence="7">
    <location>
        <begin position="82"/>
        <end position="101"/>
    </location>
</feature>
<comment type="subcellular location">
    <subcellularLocation>
        <location evidence="1 7">Cell membrane</location>
        <topology evidence="1 7">Multi-pass membrane protein</topology>
    </subcellularLocation>
</comment>
<dbReference type="AlphaFoldDB" id="A0A174L5N5"/>
<dbReference type="InterPro" id="IPR051393">
    <property type="entry name" value="ABC_transporter_permease"/>
</dbReference>
<proteinExistence type="inferred from homology"/>
<dbReference type="SUPFAM" id="SSF161098">
    <property type="entry name" value="MetI-like"/>
    <property type="match status" value="1"/>
</dbReference>
<dbReference type="EMBL" id="CYZE01000020">
    <property type="protein sequence ID" value="CUP18171.1"/>
    <property type="molecule type" value="Genomic_DNA"/>
</dbReference>
<feature type="transmembrane region" description="Helical" evidence="7">
    <location>
        <begin position="273"/>
        <end position="294"/>
    </location>
</feature>
<feature type="domain" description="ABC transmembrane type-1" evidence="8">
    <location>
        <begin position="78"/>
        <end position="292"/>
    </location>
</feature>
<dbReference type="Proteomes" id="UP000095651">
    <property type="component" value="Unassembled WGS sequence"/>
</dbReference>
<dbReference type="Gene3D" id="1.10.3720.10">
    <property type="entry name" value="MetI-like"/>
    <property type="match status" value="1"/>
</dbReference>
<protein>
    <submittedName>
        <fullName evidence="9">ABC transporter permease</fullName>
    </submittedName>
</protein>